<dbReference type="AlphaFoldDB" id="E8R5D5"/>
<protein>
    <submittedName>
        <fullName evidence="4">Oxidoreductase domain protein</fullName>
    </submittedName>
</protein>
<evidence type="ECO:0000313" key="4">
    <source>
        <dbReference type="EMBL" id="ADV60676.1"/>
    </source>
</evidence>
<dbReference type="OrthoDB" id="9783105at2"/>
<evidence type="ECO:0000259" key="3">
    <source>
        <dbReference type="Pfam" id="PF22725"/>
    </source>
</evidence>
<dbReference type="Pfam" id="PF01408">
    <property type="entry name" value="GFO_IDH_MocA"/>
    <property type="match status" value="1"/>
</dbReference>
<dbReference type="InParanoid" id="E8R5D5"/>
<dbReference type="Gene3D" id="3.40.50.720">
    <property type="entry name" value="NAD(P)-binding Rossmann-like Domain"/>
    <property type="match status" value="1"/>
</dbReference>
<accession>E8R5D5</accession>
<dbReference type="EMBL" id="CP002353">
    <property type="protein sequence ID" value="ADV60676.1"/>
    <property type="molecule type" value="Genomic_DNA"/>
</dbReference>
<dbReference type="GO" id="GO:0000166">
    <property type="term" value="F:nucleotide binding"/>
    <property type="evidence" value="ECO:0007669"/>
    <property type="project" value="InterPro"/>
</dbReference>
<dbReference type="InterPro" id="IPR036291">
    <property type="entry name" value="NAD(P)-bd_dom_sf"/>
</dbReference>
<dbReference type="PANTHER" id="PTHR43818">
    <property type="entry name" value="BCDNA.GH03377"/>
    <property type="match status" value="1"/>
</dbReference>
<dbReference type="Pfam" id="PF22725">
    <property type="entry name" value="GFO_IDH_MocA_C3"/>
    <property type="match status" value="1"/>
</dbReference>
<dbReference type="Gene3D" id="3.30.360.10">
    <property type="entry name" value="Dihydrodipicolinate Reductase, domain 2"/>
    <property type="match status" value="1"/>
</dbReference>
<name>E8R5D5_ISOPI</name>
<feature type="domain" description="Gfo/Idh/MocA-like oxidoreductase N-terminal" evidence="2">
    <location>
        <begin position="4"/>
        <end position="136"/>
    </location>
</feature>
<proteinExistence type="predicted"/>
<dbReference type="STRING" id="575540.Isop_0079"/>
<dbReference type="PANTHER" id="PTHR43818:SF11">
    <property type="entry name" value="BCDNA.GH03377"/>
    <property type="match status" value="1"/>
</dbReference>
<gene>
    <name evidence="4" type="ordered locus">Isop_0079</name>
</gene>
<dbReference type="InterPro" id="IPR050463">
    <property type="entry name" value="Gfo/Idh/MocA_oxidrdct_glycsds"/>
</dbReference>
<organism evidence="4 5">
    <name type="scientific">Isosphaera pallida (strain ATCC 43644 / DSM 9630 / IS1B)</name>
    <dbReference type="NCBI Taxonomy" id="575540"/>
    <lineage>
        <taxon>Bacteria</taxon>
        <taxon>Pseudomonadati</taxon>
        <taxon>Planctomycetota</taxon>
        <taxon>Planctomycetia</taxon>
        <taxon>Isosphaerales</taxon>
        <taxon>Isosphaeraceae</taxon>
        <taxon>Isosphaera</taxon>
    </lineage>
</organism>
<evidence type="ECO:0000259" key="2">
    <source>
        <dbReference type="Pfam" id="PF01408"/>
    </source>
</evidence>
<dbReference type="HOGENOM" id="CLU_023194_1_2_0"/>
<reference key="1">
    <citation type="submission" date="2010-11" db="EMBL/GenBank/DDBJ databases">
        <title>The complete sequence of chromosome of Isophaera pallida ATCC 43644.</title>
        <authorList>
            <consortium name="US DOE Joint Genome Institute (JGI-PGF)"/>
            <person name="Lucas S."/>
            <person name="Copeland A."/>
            <person name="Lapidus A."/>
            <person name="Bruce D."/>
            <person name="Goodwin L."/>
            <person name="Pitluck S."/>
            <person name="Kyrpides N."/>
            <person name="Mavromatis K."/>
            <person name="Pagani I."/>
            <person name="Ivanova N."/>
            <person name="Saunders E."/>
            <person name="Brettin T."/>
            <person name="Detter J.C."/>
            <person name="Han C."/>
            <person name="Tapia R."/>
            <person name="Land M."/>
            <person name="Hauser L."/>
            <person name="Markowitz V."/>
            <person name="Cheng J.-F."/>
            <person name="Hugenholtz P."/>
            <person name="Woyke T."/>
            <person name="Wu D."/>
            <person name="Eisen J.A."/>
        </authorList>
    </citation>
    <scope>NUCLEOTIDE SEQUENCE</scope>
    <source>
        <strain>ATCC 43644</strain>
    </source>
</reference>
<dbReference type="RefSeq" id="WP_013562965.1">
    <property type="nucleotide sequence ID" value="NC_014962.1"/>
</dbReference>
<evidence type="ECO:0000256" key="1">
    <source>
        <dbReference type="ARBA" id="ARBA00023002"/>
    </source>
</evidence>
<evidence type="ECO:0000313" key="5">
    <source>
        <dbReference type="Proteomes" id="UP000008631"/>
    </source>
</evidence>
<dbReference type="KEGG" id="ipa:Isop_0079"/>
<dbReference type="InterPro" id="IPR055170">
    <property type="entry name" value="GFO_IDH_MocA-like_dom"/>
</dbReference>
<dbReference type="GO" id="GO:0016491">
    <property type="term" value="F:oxidoreductase activity"/>
    <property type="evidence" value="ECO:0007669"/>
    <property type="project" value="UniProtKB-KW"/>
</dbReference>
<dbReference type="Proteomes" id="UP000008631">
    <property type="component" value="Chromosome"/>
</dbReference>
<dbReference type="SUPFAM" id="SSF51735">
    <property type="entry name" value="NAD(P)-binding Rossmann-fold domains"/>
    <property type="match status" value="1"/>
</dbReference>
<dbReference type="SUPFAM" id="SSF55347">
    <property type="entry name" value="Glyceraldehyde-3-phosphate dehydrogenase-like, C-terminal domain"/>
    <property type="match status" value="1"/>
</dbReference>
<feature type="domain" description="GFO/IDH/MocA-like oxidoreductase" evidence="3">
    <location>
        <begin position="147"/>
        <end position="261"/>
    </location>
</feature>
<dbReference type="InterPro" id="IPR000683">
    <property type="entry name" value="Gfo/Idh/MocA-like_OxRdtase_N"/>
</dbReference>
<reference evidence="4 5" key="2">
    <citation type="journal article" date="2011" name="Stand. Genomic Sci.">
        <title>Complete genome sequence of Isosphaera pallida type strain (IS1B).</title>
        <authorList>
            <consortium name="US DOE Joint Genome Institute (JGI-PGF)"/>
            <person name="Goker M."/>
            <person name="Cleland D."/>
            <person name="Saunders E."/>
            <person name="Lapidus A."/>
            <person name="Nolan M."/>
            <person name="Lucas S."/>
            <person name="Hammon N."/>
            <person name="Deshpande S."/>
            <person name="Cheng J.F."/>
            <person name="Tapia R."/>
            <person name="Han C."/>
            <person name="Goodwin L."/>
            <person name="Pitluck S."/>
            <person name="Liolios K."/>
            <person name="Pagani I."/>
            <person name="Ivanova N."/>
            <person name="Mavromatis K."/>
            <person name="Pati A."/>
            <person name="Chen A."/>
            <person name="Palaniappan K."/>
            <person name="Land M."/>
            <person name="Hauser L."/>
            <person name="Chang Y.J."/>
            <person name="Jeffries C.D."/>
            <person name="Detter J.C."/>
            <person name="Beck B."/>
            <person name="Woyke T."/>
            <person name="Bristow J."/>
            <person name="Eisen J.A."/>
            <person name="Markowitz V."/>
            <person name="Hugenholtz P."/>
            <person name="Kyrpides N.C."/>
            <person name="Klenk H.P."/>
        </authorList>
    </citation>
    <scope>NUCLEOTIDE SEQUENCE [LARGE SCALE GENOMIC DNA]</scope>
    <source>
        <strain evidence="5">ATCC 43644 / DSM 9630 / IS1B</strain>
    </source>
</reference>
<dbReference type="eggNOG" id="COG0673">
    <property type="taxonomic scope" value="Bacteria"/>
</dbReference>
<sequence length="351" mass="37773">MATIRIGIAGIGFMGMIHYLAAQRAEGVTVAALQSRSAKKRAGDWTDIQGNFGPRGGMMDLSGVRVHERFEDLLADETVDLVDLCVPNPEHSCLAIQALEAGKDVLVEKPIALRVDDADAMIAAARRFGRLVMVAHILPFFPEFEFAYQAVASGEHGRLLAAHFTRVISRPDWGNAGDFVSGGGPAIDLHVHDTHFVDLVCGPPRAVRSRGVVESGVVIHLDTHYHYPDGGPIVSAVSGALATAGRPFSHGFELYLERATLSFRFDNLADEPRLSPLTIIHANGQIERPQLGSGDPIDAFARELEEAGRAVAGRVESRMLSASRARRALRSCLAEVESVLTGLAVNLSDSE</sequence>
<keyword evidence="5" id="KW-1185">Reference proteome</keyword>
<keyword evidence="1" id="KW-0560">Oxidoreductase</keyword>